<sequence>MSDGDDFQWLYTRRVKAQPPQPPTTPPPGTPAQDNDAEHTQVLPVQSGIEHTAERPTTYVAPRNDSPPPVIAPLPKGALPGSERPRIRRPIKLVLLSILAIIALWAGLLVWAGLSVLNAAPRVNYAPPGGRPADQPGSTYLLVGSDSRTGLTPAEELKYSTGGDAGQPHTDTIMLVHTGSNGTIVMSIPRDSIVSVPDAPSIQEYGSSRCFNPKSGQYCTKINAAFGDGAPGRDPSKDKKAHDLDAQALVKTIEQATGIRIDGYLEIGLGGLPKMVDSVGGITICPDKKALLPGLTAMTDVDSGAATADNGHPIKMVCQHANGLKALAFARDRHDFSAGDFQRAADQREVMAAVMHKLQGISFILNPFRLHSAGTKVMGTISLGNGMSVWQLYNLFGALKDLSAKKAKSCLVPLSDSSGTWSQDRAPKMFDLIRTDRINKIGPSLCTTTGMAP</sequence>
<comment type="similarity">
    <text evidence="1">Belongs to the LytR/CpsA/Psr (LCP) family.</text>
</comment>
<dbReference type="AlphaFoldDB" id="A0A3G9IW12"/>
<dbReference type="PANTHER" id="PTHR33392">
    <property type="entry name" value="POLYISOPRENYL-TEICHOIC ACID--PEPTIDOGLYCAN TEICHOIC ACID TRANSFERASE TAGU"/>
    <property type="match status" value="1"/>
</dbReference>
<keyword evidence="6" id="KW-1185">Reference proteome</keyword>
<evidence type="ECO:0000256" key="1">
    <source>
        <dbReference type="ARBA" id="ARBA00006068"/>
    </source>
</evidence>
<dbReference type="Proteomes" id="UP000271573">
    <property type="component" value="Chromosome"/>
</dbReference>
<evidence type="ECO:0000256" key="2">
    <source>
        <dbReference type="SAM" id="MobiDB-lite"/>
    </source>
</evidence>
<gene>
    <name evidence="5" type="ORF">Back2_08200</name>
</gene>
<feature type="region of interest" description="Disordered" evidence="2">
    <location>
        <begin position="1"/>
        <end position="83"/>
    </location>
</feature>
<feature type="domain" description="Cell envelope-related transcriptional attenuator" evidence="4">
    <location>
        <begin position="169"/>
        <end position="359"/>
    </location>
</feature>
<dbReference type="PANTHER" id="PTHR33392:SF6">
    <property type="entry name" value="POLYISOPRENYL-TEICHOIC ACID--PEPTIDOGLYCAN TEICHOIC ACID TRANSFERASE TAGU"/>
    <property type="match status" value="1"/>
</dbReference>
<dbReference type="NCBIfam" id="TIGR00350">
    <property type="entry name" value="lytR_cpsA_psr"/>
    <property type="match status" value="1"/>
</dbReference>
<reference evidence="5 6" key="1">
    <citation type="submission" date="2018-11" db="EMBL/GenBank/DDBJ databases">
        <title>Complete genome sequence of Nocardioides baekrokdamisoli strain KCTC 39748.</title>
        <authorList>
            <person name="Kang S.W."/>
            <person name="Lee K.C."/>
            <person name="Kim K.K."/>
            <person name="Kim J.S."/>
            <person name="Kim D.S."/>
            <person name="Ko S.H."/>
            <person name="Yang S.H."/>
            <person name="Shin Y.K."/>
            <person name="Lee J.S."/>
        </authorList>
    </citation>
    <scope>NUCLEOTIDE SEQUENCE [LARGE SCALE GENOMIC DNA]</scope>
    <source>
        <strain evidence="5 6">KCTC 39748</strain>
    </source>
</reference>
<feature type="transmembrane region" description="Helical" evidence="3">
    <location>
        <begin position="93"/>
        <end position="114"/>
    </location>
</feature>
<accession>A0A3G9IW12</accession>
<evidence type="ECO:0000256" key="3">
    <source>
        <dbReference type="SAM" id="Phobius"/>
    </source>
</evidence>
<dbReference type="Pfam" id="PF03816">
    <property type="entry name" value="LytR_cpsA_psr"/>
    <property type="match status" value="1"/>
</dbReference>
<dbReference type="Gene3D" id="3.40.630.190">
    <property type="entry name" value="LCP protein"/>
    <property type="match status" value="1"/>
</dbReference>
<evidence type="ECO:0000313" key="6">
    <source>
        <dbReference type="Proteomes" id="UP000271573"/>
    </source>
</evidence>
<keyword evidence="3" id="KW-0812">Transmembrane</keyword>
<proteinExistence type="inferred from homology"/>
<dbReference type="InterPro" id="IPR004474">
    <property type="entry name" value="LytR_CpsA_psr"/>
</dbReference>
<feature type="compositionally biased region" description="Pro residues" evidence="2">
    <location>
        <begin position="19"/>
        <end position="30"/>
    </location>
</feature>
<keyword evidence="3" id="KW-1133">Transmembrane helix</keyword>
<evidence type="ECO:0000259" key="4">
    <source>
        <dbReference type="Pfam" id="PF03816"/>
    </source>
</evidence>
<organism evidence="5 6">
    <name type="scientific">Nocardioides baekrokdamisoli</name>
    <dbReference type="NCBI Taxonomy" id="1804624"/>
    <lineage>
        <taxon>Bacteria</taxon>
        <taxon>Bacillati</taxon>
        <taxon>Actinomycetota</taxon>
        <taxon>Actinomycetes</taxon>
        <taxon>Propionibacteriales</taxon>
        <taxon>Nocardioidaceae</taxon>
        <taxon>Nocardioides</taxon>
    </lineage>
</organism>
<dbReference type="EMBL" id="AP019307">
    <property type="protein sequence ID" value="BBH16533.1"/>
    <property type="molecule type" value="Genomic_DNA"/>
</dbReference>
<dbReference type="InterPro" id="IPR050922">
    <property type="entry name" value="LytR/CpsA/Psr_CW_biosynth"/>
</dbReference>
<protein>
    <recommendedName>
        <fullName evidence="4">Cell envelope-related transcriptional attenuator domain-containing protein</fullName>
    </recommendedName>
</protein>
<keyword evidence="3" id="KW-0472">Membrane</keyword>
<name>A0A3G9IW12_9ACTN</name>
<dbReference type="OrthoDB" id="9782542at2"/>
<evidence type="ECO:0000313" key="5">
    <source>
        <dbReference type="EMBL" id="BBH16533.1"/>
    </source>
</evidence>
<dbReference type="KEGG" id="nbe:Back2_08200"/>
<dbReference type="RefSeq" id="WP_125566994.1">
    <property type="nucleotide sequence ID" value="NZ_AP019307.1"/>
</dbReference>